<keyword evidence="3" id="KW-1185">Reference proteome</keyword>
<gene>
    <name evidence="2" type="ORF">M501DRAFT_942461</name>
</gene>
<evidence type="ECO:0000313" key="2">
    <source>
        <dbReference type="EMBL" id="KAF2835273.1"/>
    </source>
</evidence>
<evidence type="ECO:0008006" key="4">
    <source>
        <dbReference type="Google" id="ProtNLM"/>
    </source>
</evidence>
<accession>A0A9P4VL83</accession>
<dbReference type="EMBL" id="MU006110">
    <property type="protein sequence ID" value="KAF2835273.1"/>
    <property type="molecule type" value="Genomic_DNA"/>
</dbReference>
<evidence type="ECO:0000256" key="1">
    <source>
        <dbReference type="SAM" id="SignalP"/>
    </source>
</evidence>
<dbReference type="Pfam" id="PF14273">
    <property type="entry name" value="DUF4360"/>
    <property type="match status" value="1"/>
</dbReference>
<reference evidence="2" key="1">
    <citation type="journal article" date="2020" name="Stud. Mycol.">
        <title>101 Dothideomycetes genomes: a test case for predicting lifestyles and emergence of pathogens.</title>
        <authorList>
            <person name="Haridas S."/>
            <person name="Albert R."/>
            <person name="Binder M."/>
            <person name="Bloem J."/>
            <person name="Labutti K."/>
            <person name="Salamov A."/>
            <person name="Andreopoulos B."/>
            <person name="Baker S."/>
            <person name="Barry K."/>
            <person name="Bills G."/>
            <person name="Bluhm B."/>
            <person name="Cannon C."/>
            <person name="Castanera R."/>
            <person name="Culley D."/>
            <person name="Daum C."/>
            <person name="Ezra D."/>
            <person name="Gonzalez J."/>
            <person name="Henrissat B."/>
            <person name="Kuo A."/>
            <person name="Liang C."/>
            <person name="Lipzen A."/>
            <person name="Lutzoni F."/>
            <person name="Magnuson J."/>
            <person name="Mondo S."/>
            <person name="Nolan M."/>
            <person name="Ohm R."/>
            <person name="Pangilinan J."/>
            <person name="Park H.-J."/>
            <person name="Ramirez L."/>
            <person name="Alfaro M."/>
            <person name="Sun H."/>
            <person name="Tritt A."/>
            <person name="Yoshinaga Y."/>
            <person name="Zwiers L.-H."/>
            <person name="Turgeon B."/>
            <person name="Goodwin S."/>
            <person name="Spatafora J."/>
            <person name="Crous P."/>
            <person name="Grigoriev I."/>
        </authorList>
    </citation>
    <scope>NUCLEOTIDE SEQUENCE</scope>
    <source>
        <strain evidence="2">CBS 101060</strain>
    </source>
</reference>
<organism evidence="2 3">
    <name type="scientific">Patellaria atrata CBS 101060</name>
    <dbReference type="NCBI Taxonomy" id="1346257"/>
    <lineage>
        <taxon>Eukaryota</taxon>
        <taxon>Fungi</taxon>
        <taxon>Dikarya</taxon>
        <taxon>Ascomycota</taxon>
        <taxon>Pezizomycotina</taxon>
        <taxon>Dothideomycetes</taxon>
        <taxon>Dothideomycetes incertae sedis</taxon>
        <taxon>Patellariales</taxon>
        <taxon>Patellariaceae</taxon>
        <taxon>Patellaria</taxon>
    </lineage>
</organism>
<dbReference type="AlphaFoldDB" id="A0A9P4VL83"/>
<dbReference type="InterPro" id="IPR025649">
    <property type="entry name" value="DUF4360"/>
</dbReference>
<proteinExistence type="predicted"/>
<feature type="chain" id="PRO_5040403877" description="DUF4360 domain-containing protein" evidence="1">
    <location>
        <begin position="21"/>
        <end position="227"/>
    </location>
</feature>
<sequence>MISRAFTLIALLPLLQLTTAQEPVPAPPFSVTRISYFGPGCPSNIGASISSDGEEIQVHYNNADRALVSFGQGIESSENSKMCRMTMEMEYDGGNYTVQVARVEAQGAVKLEDGVSATVEMGAVWDGSTREDKFEPLVFNGPTVDGSQRFRLSRSNTTDLFAPCQYFVRSAILSLRTIFTISADDGAPETAAGTLGEDSTFRQTYRLMWTRCRTSNCVDRDGVKFCR</sequence>
<feature type="signal peptide" evidence="1">
    <location>
        <begin position="1"/>
        <end position="20"/>
    </location>
</feature>
<keyword evidence="1" id="KW-0732">Signal</keyword>
<name>A0A9P4VL83_9PEZI</name>
<dbReference type="Proteomes" id="UP000799429">
    <property type="component" value="Unassembled WGS sequence"/>
</dbReference>
<protein>
    <recommendedName>
        <fullName evidence="4">DUF4360 domain-containing protein</fullName>
    </recommendedName>
</protein>
<comment type="caution">
    <text evidence="2">The sequence shown here is derived from an EMBL/GenBank/DDBJ whole genome shotgun (WGS) entry which is preliminary data.</text>
</comment>
<evidence type="ECO:0000313" key="3">
    <source>
        <dbReference type="Proteomes" id="UP000799429"/>
    </source>
</evidence>